<sequence length="337" mass="38006">METVLSDRLLGRSFLTLKDYTEEEILYLLDLAAELKEKKKKGIPHRYLEGQNIALLFEKPSTRTRCAFTVACVDLGAHPEYLGKNDIQFGKKESTRDTAIVLGRMFDGIEFRGFKHSTVEELAKYAGVPVWNGLTDEFHPTQVLADFLTVKENIGHLKGVTFVYVGDGRNNMANSLLIGGAKVGMDIRICSPKELFPSEELVNYAKEVAKESNGKVMITSDVDEAVSGADVIYTDVWISMGEEDKIKERIDLLLPYQVNREMLEKTGNENVMFLHCLPSFHDLETEVGRQVYEKFGLKEMEVTDEVFQSKNSYVFDEAENRLHTIKAVMAATNARLG</sequence>
<feature type="binding site" evidence="9">
    <location>
        <position position="171"/>
    </location>
    <ligand>
        <name>L-ornithine</name>
        <dbReference type="ChEBI" id="CHEBI:46911"/>
    </ligand>
</feature>
<protein>
    <recommendedName>
        <fullName evidence="4 9">Ornithine carbamoyltransferase</fullName>
        <shortName evidence="9">OTCase</shortName>
        <ecNumber evidence="4 9">2.1.3.3</ecNumber>
    </recommendedName>
</protein>
<dbReference type="EC" id="2.1.3.3" evidence="4 9"/>
<dbReference type="GO" id="GO:0042450">
    <property type="term" value="P:L-arginine biosynthetic process via ornithine"/>
    <property type="evidence" value="ECO:0007669"/>
    <property type="project" value="UniProtKB-UniRule"/>
</dbReference>
<keyword evidence="6 9" id="KW-0808">Transferase</keyword>
<dbReference type="PROSITE" id="PS00097">
    <property type="entry name" value="CARBAMOYLTRANSFERASE"/>
    <property type="match status" value="1"/>
</dbReference>
<feature type="binding site" evidence="9">
    <location>
        <begin position="61"/>
        <end position="64"/>
    </location>
    <ligand>
        <name>carbamoyl phosphate</name>
        <dbReference type="ChEBI" id="CHEBI:58228"/>
    </ligand>
</feature>
<organism evidence="12 13">
    <name type="scientific">Caldibacillus debilis</name>
    <dbReference type="NCBI Taxonomy" id="301148"/>
    <lineage>
        <taxon>Bacteria</taxon>
        <taxon>Bacillati</taxon>
        <taxon>Bacillota</taxon>
        <taxon>Bacilli</taxon>
        <taxon>Bacillales</taxon>
        <taxon>Bacillaceae</taxon>
        <taxon>Caldibacillus</taxon>
    </lineage>
</organism>
<name>A0A150LYW7_9BACI</name>
<dbReference type="AlphaFoldDB" id="A0A150LYW7"/>
<evidence type="ECO:0000256" key="5">
    <source>
        <dbReference type="ARBA" id="ARBA00022490"/>
    </source>
</evidence>
<evidence type="ECO:0000256" key="2">
    <source>
        <dbReference type="ARBA" id="ARBA00004496"/>
    </source>
</evidence>
<dbReference type="SUPFAM" id="SSF53671">
    <property type="entry name" value="Aspartate/ornithine carbamoyltransferase"/>
    <property type="match status" value="1"/>
</dbReference>
<dbReference type="PRINTS" id="PR00100">
    <property type="entry name" value="AOTCASE"/>
</dbReference>
<dbReference type="InterPro" id="IPR006130">
    <property type="entry name" value="Asp/Orn_carbamoylTrfase"/>
</dbReference>
<comment type="similarity">
    <text evidence="3 9">Belongs to the aspartate/ornithine carbamoyltransferase superfamily. OTCase family.</text>
</comment>
<feature type="binding site" evidence="9">
    <location>
        <position position="321"/>
    </location>
    <ligand>
        <name>carbamoyl phosphate</name>
        <dbReference type="ChEBI" id="CHEBI:58228"/>
    </ligand>
</feature>
<dbReference type="PANTHER" id="PTHR45753">
    <property type="entry name" value="ORNITHINE CARBAMOYLTRANSFERASE, MITOCHONDRIAL"/>
    <property type="match status" value="1"/>
</dbReference>
<comment type="pathway">
    <text evidence="7">Amino-acid degradation; L-arginine degradation via ADI pathway; carbamoyl phosphate from L-arginine: step 2/2.</text>
</comment>
<evidence type="ECO:0000259" key="11">
    <source>
        <dbReference type="Pfam" id="PF02729"/>
    </source>
</evidence>
<evidence type="ECO:0000259" key="10">
    <source>
        <dbReference type="Pfam" id="PF00185"/>
    </source>
</evidence>
<evidence type="ECO:0000313" key="13">
    <source>
        <dbReference type="Proteomes" id="UP000075683"/>
    </source>
</evidence>
<keyword evidence="5 9" id="KW-0963">Cytoplasm</keyword>
<feature type="binding site" evidence="9">
    <location>
        <position position="112"/>
    </location>
    <ligand>
        <name>carbamoyl phosphate</name>
        <dbReference type="ChEBI" id="CHEBI:58228"/>
    </ligand>
</feature>
<feature type="binding site" evidence="9">
    <location>
        <begin position="276"/>
        <end position="277"/>
    </location>
    <ligand>
        <name>carbamoyl phosphate</name>
        <dbReference type="ChEBI" id="CHEBI:58228"/>
    </ligand>
</feature>
<comment type="catalytic activity">
    <reaction evidence="8 9">
        <text>carbamoyl phosphate + L-ornithine = L-citrulline + phosphate + H(+)</text>
        <dbReference type="Rhea" id="RHEA:19513"/>
        <dbReference type="ChEBI" id="CHEBI:15378"/>
        <dbReference type="ChEBI" id="CHEBI:43474"/>
        <dbReference type="ChEBI" id="CHEBI:46911"/>
        <dbReference type="ChEBI" id="CHEBI:57743"/>
        <dbReference type="ChEBI" id="CHEBI:58228"/>
        <dbReference type="EC" id="2.1.3.3"/>
    </reaction>
</comment>
<dbReference type="PATRIC" id="fig|301148.3.peg.4014"/>
<evidence type="ECO:0000256" key="7">
    <source>
        <dbReference type="ARBA" id="ARBA00037919"/>
    </source>
</evidence>
<feature type="domain" description="Aspartate/ornithine carbamoyltransferase carbamoyl-P binding" evidence="11">
    <location>
        <begin position="12"/>
        <end position="152"/>
    </location>
</feature>
<feature type="binding site" evidence="9">
    <location>
        <position position="235"/>
    </location>
    <ligand>
        <name>L-ornithine</name>
        <dbReference type="ChEBI" id="CHEBI:46911"/>
    </ligand>
</feature>
<feature type="binding site" evidence="9">
    <location>
        <begin position="139"/>
        <end position="142"/>
    </location>
    <ligand>
        <name>carbamoyl phosphate</name>
        <dbReference type="ChEBI" id="CHEBI:58228"/>
    </ligand>
</feature>
<dbReference type="GO" id="GO:0016597">
    <property type="term" value="F:amino acid binding"/>
    <property type="evidence" value="ECO:0007669"/>
    <property type="project" value="InterPro"/>
</dbReference>
<dbReference type="InterPro" id="IPR024904">
    <property type="entry name" value="OTCase_ArgI"/>
</dbReference>
<comment type="caution">
    <text evidence="12">The sequence shown here is derived from an EMBL/GenBank/DDBJ whole genome shotgun (WGS) entry which is preliminary data.</text>
</comment>
<dbReference type="NCBIfam" id="TIGR00658">
    <property type="entry name" value="orni_carb_tr"/>
    <property type="match status" value="1"/>
</dbReference>
<dbReference type="InterPro" id="IPR002292">
    <property type="entry name" value="Orn/put_carbamltrans"/>
</dbReference>
<evidence type="ECO:0000256" key="1">
    <source>
        <dbReference type="ARBA" id="ARBA00003822"/>
    </source>
</evidence>
<reference evidence="12 13" key="1">
    <citation type="submission" date="2016-01" db="EMBL/GenBank/DDBJ databases">
        <title>Draft Genome Sequences of Seven Thermophilic Sporeformers Isolated from Foods.</title>
        <authorList>
            <person name="Berendsen E.M."/>
            <person name="Wells-Bennik M.H."/>
            <person name="Krawcyk A.O."/>
            <person name="De Jong A."/>
            <person name="Holsappel S."/>
            <person name="Eijlander R.T."/>
            <person name="Kuipers O.P."/>
        </authorList>
    </citation>
    <scope>NUCLEOTIDE SEQUENCE [LARGE SCALE GENOMIC DNA]</scope>
    <source>
        <strain evidence="12 13">B4135</strain>
    </source>
</reference>
<accession>A0A150LYW7</accession>
<dbReference type="Gene3D" id="3.40.50.1370">
    <property type="entry name" value="Aspartate/ornithine carbamoyltransferase"/>
    <property type="match status" value="2"/>
</dbReference>
<dbReference type="Pfam" id="PF02729">
    <property type="entry name" value="OTCace_N"/>
    <property type="match status" value="1"/>
</dbReference>
<feature type="binding site" evidence="9">
    <location>
        <position position="88"/>
    </location>
    <ligand>
        <name>carbamoyl phosphate</name>
        <dbReference type="ChEBI" id="CHEBI:58228"/>
    </ligand>
</feature>
<proteinExistence type="inferred from homology"/>
<dbReference type="InterPro" id="IPR006132">
    <property type="entry name" value="Asp/Orn_carbamoyltranf_P-bd"/>
</dbReference>
<comment type="function">
    <text evidence="1">Reversibly catalyzes the transfer of the carbamoyl group from carbamoyl phosphate (CP) to the N(epsilon) atom of ornithine (ORN) to produce L-citrulline.</text>
</comment>
<dbReference type="OrthoDB" id="9802587at2"/>
<dbReference type="GO" id="GO:0019240">
    <property type="term" value="P:citrulline biosynthetic process"/>
    <property type="evidence" value="ECO:0007669"/>
    <property type="project" value="UniProtKB-ARBA"/>
</dbReference>
<dbReference type="RefSeq" id="WP_061569153.1">
    <property type="nucleotide sequence ID" value="NZ_LQYT01000056.1"/>
</dbReference>
<dbReference type="NCBIfam" id="NF001986">
    <property type="entry name" value="PRK00779.1"/>
    <property type="match status" value="1"/>
</dbReference>
<evidence type="ECO:0000256" key="9">
    <source>
        <dbReference type="HAMAP-Rule" id="MF_01109"/>
    </source>
</evidence>
<evidence type="ECO:0000256" key="6">
    <source>
        <dbReference type="ARBA" id="ARBA00022679"/>
    </source>
</evidence>
<dbReference type="PANTHER" id="PTHR45753:SF1">
    <property type="entry name" value="ORNITHINE CARBAMOYLTRANSFERASE, CATABOLIC"/>
    <property type="match status" value="1"/>
</dbReference>
<gene>
    <name evidence="12" type="ORF">B4135_2480</name>
</gene>
<dbReference type="FunFam" id="3.40.50.1370:FF:000004">
    <property type="entry name" value="Ornithine carbamoyltransferase"/>
    <property type="match status" value="1"/>
</dbReference>
<comment type="subcellular location">
    <subcellularLocation>
        <location evidence="2 9">Cytoplasm</location>
    </subcellularLocation>
</comment>
<dbReference type="Proteomes" id="UP000075683">
    <property type="component" value="Unassembled WGS sequence"/>
</dbReference>
<feature type="domain" description="Aspartate/ornithine carbamoyltransferase Asp/Orn-binding" evidence="10">
    <location>
        <begin position="158"/>
        <end position="331"/>
    </location>
</feature>
<evidence type="ECO:0000256" key="4">
    <source>
        <dbReference type="ARBA" id="ARBA00013007"/>
    </source>
</evidence>
<evidence type="ECO:0000313" key="12">
    <source>
        <dbReference type="EMBL" id="KYD17458.1"/>
    </source>
</evidence>
<evidence type="ECO:0000256" key="3">
    <source>
        <dbReference type="ARBA" id="ARBA00007805"/>
    </source>
</evidence>
<dbReference type="Pfam" id="PF00185">
    <property type="entry name" value="OTCace"/>
    <property type="match status" value="1"/>
</dbReference>
<dbReference type="HAMAP" id="MF_01109">
    <property type="entry name" value="OTCase"/>
    <property type="match status" value="1"/>
</dbReference>
<dbReference type="GO" id="GO:0004585">
    <property type="term" value="F:ornithine carbamoyltransferase activity"/>
    <property type="evidence" value="ECO:0007669"/>
    <property type="project" value="UniProtKB-UniRule"/>
</dbReference>
<dbReference type="InterPro" id="IPR036901">
    <property type="entry name" value="Asp/Orn_carbamoylTrfase_sf"/>
</dbReference>
<feature type="binding site" evidence="9">
    <location>
        <begin position="239"/>
        <end position="240"/>
    </location>
    <ligand>
        <name>L-ornithine</name>
        <dbReference type="ChEBI" id="CHEBI:46911"/>
    </ligand>
</feature>
<dbReference type="PRINTS" id="PR00102">
    <property type="entry name" value="OTCASE"/>
</dbReference>
<dbReference type="STRING" id="301148.B4135_2480"/>
<dbReference type="InterPro" id="IPR006131">
    <property type="entry name" value="Asp_carbamoyltransf_Asp/Orn-bd"/>
</dbReference>
<dbReference type="EMBL" id="LQYT01000056">
    <property type="protein sequence ID" value="KYD17458.1"/>
    <property type="molecule type" value="Genomic_DNA"/>
</dbReference>
<dbReference type="GO" id="GO:0005737">
    <property type="term" value="C:cytoplasm"/>
    <property type="evidence" value="ECO:0007669"/>
    <property type="project" value="UniProtKB-SubCell"/>
</dbReference>
<evidence type="ECO:0000256" key="8">
    <source>
        <dbReference type="ARBA" id="ARBA00048772"/>
    </source>
</evidence>